<dbReference type="InterPro" id="IPR026010">
    <property type="entry name" value="NSP1/NUP62"/>
</dbReference>
<proteinExistence type="inferred from homology"/>
<comment type="similarity">
    <text evidence="4">Belongs to the nucleoporin NSP1/NUP62 family.</text>
</comment>
<dbReference type="FunFam" id="1.20.5.170:FF:000040">
    <property type="entry name" value="Nuclear pore glycoprotein p62"/>
    <property type="match status" value="1"/>
</dbReference>
<keyword evidence="8" id="KW-0811">Translocation</keyword>
<dbReference type="GO" id="GO:0006405">
    <property type="term" value="P:RNA export from nucleus"/>
    <property type="evidence" value="ECO:0007669"/>
    <property type="project" value="TreeGrafter"/>
</dbReference>
<evidence type="ECO:0000256" key="2">
    <source>
        <dbReference type="ARBA" id="ARBA00004567"/>
    </source>
</evidence>
<evidence type="ECO:0000256" key="1">
    <source>
        <dbReference type="ARBA" id="ARBA00004335"/>
    </source>
</evidence>
<feature type="region of interest" description="Disordered" evidence="14">
    <location>
        <begin position="1"/>
        <end position="463"/>
    </location>
</feature>
<evidence type="ECO:0000256" key="13">
    <source>
        <dbReference type="ARBA" id="ARBA00081079"/>
    </source>
</evidence>
<dbReference type="GO" id="GO:0044613">
    <property type="term" value="C:nuclear pore central transport channel"/>
    <property type="evidence" value="ECO:0007669"/>
    <property type="project" value="TreeGrafter"/>
</dbReference>
<feature type="compositionally biased region" description="Low complexity" evidence="14">
    <location>
        <begin position="416"/>
        <end position="445"/>
    </location>
</feature>
<dbReference type="Pfam" id="PF05064">
    <property type="entry name" value="Nsp1_C"/>
    <property type="match status" value="1"/>
</dbReference>
<evidence type="ECO:0000256" key="7">
    <source>
        <dbReference type="ARBA" id="ARBA00022927"/>
    </source>
</evidence>
<dbReference type="AlphaFoldDB" id="A0A0G2ET09"/>
<dbReference type="Gene3D" id="1.20.5.170">
    <property type="match status" value="1"/>
</dbReference>
<dbReference type="GO" id="GO:0006606">
    <property type="term" value="P:protein import into nucleus"/>
    <property type="evidence" value="ECO:0007669"/>
    <property type="project" value="TreeGrafter"/>
</dbReference>
<feature type="compositionally biased region" description="Polar residues" evidence="14">
    <location>
        <begin position="209"/>
        <end position="221"/>
    </location>
</feature>
<accession>A0A0G2ET09</accession>
<feature type="compositionally biased region" description="Polar residues" evidence="14">
    <location>
        <begin position="275"/>
        <end position="287"/>
    </location>
</feature>
<dbReference type="OrthoDB" id="344345at2759"/>
<organism evidence="16 17">
    <name type="scientific">Phaeomoniella chlamydospora</name>
    <name type="common">Phaeoacremonium chlamydosporum</name>
    <dbReference type="NCBI Taxonomy" id="158046"/>
    <lineage>
        <taxon>Eukaryota</taxon>
        <taxon>Fungi</taxon>
        <taxon>Dikarya</taxon>
        <taxon>Ascomycota</taxon>
        <taxon>Pezizomycotina</taxon>
        <taxon>Eurotiomycetes</taxon>
        <taxon>Chaetothyriomycetidae</taxon>
        <taxon>Phaeomoniellales</taxon>
        <taxon>Phaeomoniellaceae</taxon>
        <taxon>Phaeomoniella</taxon>
    </lineage>
</organism>
<dbReference type="GO" id="GO:0051028">
    <property type="term" value="P:mRNA transport"/>
    <property type="evidence" value="ECO:0007669"/>
    <property type="project" value="UniProtKB-KW"/>
</dbReference>
<evidence type="ECO:0000256" key="11">
    <source>
        <dbReference type="ARBA" id="ARBA00068864"/>
    </source>
</evidence>
<keyword evidence="7" id="KW-0653">Protein transport</keyword>
<keyword evidence="17" id="KW-1185">Reference proteome</keyword>
<feature type="compositionally biased region" description="Low complexity" evidence="14">
    <location>
        <begin position="329"/>
        <end position="346"/>
    </location>
</feature>
<feature type="compositionally biased region" description="Polar residues" evidence="14">
    <location>
        <begin position="404"/>
        <end position="415"/>
    </location>
</feature>
<feature type="compositionally biased region" description="Low complexity" evidence="14">
    <location>
        <begin position="7"/>
        <end position="21"/>
    </location>
</feature>
<evidence type="ECO:0000256" key="4">
    <source>
        <dbReference type="ARBA" id="ARBA00005911"/>
    </source>
</evidence>
<feature type="compositionally biased region" description="Low complexity" evidence="14">
    <location>
        <begin position="288"/>
        <end position="314"/>
    </location>
</feature>
<dbReference type="PANTHER" id="PTHR12084:SF0">
    <property type="entry name" value="NUCLEAR PORE GLYCOPROTEIN P62"/>
    <property type="match status" value="1"/>
</dbReference>
<name>A0A0G2ET09_PHACM</name>
<feature type="compositionally biased region" description="Low complexity" evidence="14">
    <location>
        <begin position="377"/>
        <end position="398"/>
    </location>
</feature>
<evidence type="ECO:0000256" key="6">
    <source>
        <dbReference type="ARBA" id="ARBA00022816"/>
    </source>
</evidence>
<feature type="compositionally biased region" description="Polar residues" evidence="14">
    <location>
        <begin position="22"/>
        <end position="40"/>
    </location>
</feature>
<gene>
    <name evidence="16" type="ORF">UCRPC4_g01945</name>
</gene>
<reference evidence="16 17" key="1">
    <citation type="submission" date="2015-05" db="EMBL/GenBank/DDBJ databases">
        <title>Distinctive expansion of gene families associated with plant cell wall degradation and secondary metabolism in the genomes of grapevine trunk pathogens.</title>
        <authorList>
            <person name="Lawrence D.P."/>
            <person name="Travadon R."/>
            <person name="Rolshausen P.E."/>
            <person name="Baumgartner K."/>
        </authorList>
    </citation>
    <scope>NUCLEOTIDE SEQUENCE [LARGE SCALE GENOMIC DNA]</scope>
    <source>
        <strain evidence="16">UCRPC4</strain>
    </source>
</reference>
<keyword evidence="6" id="KW-0509">mRNA transport</keyword>
<keyword evidence="10" id="KW-0539">Nucleus</keyword>
<dbReference type="GO" id="GO:0017056">
    <property type="term" value="F:structural constituent of nuclear pore"/>
    <property type="evidence" value="ECO:0007669"/>
    <property type="project" value="InterPro"/>
</dbReference>
<evidence type="ECO:0000256" key="12">
    <source>
        <dbReference type="ARBA" id="ARBA00078941"/>
    </source>
</evidence>
<dbReference type="PANTHER" id="PTHR12084">
    <property type="entry name" value="NUCLEAR PORE GLYCOPROTEIN P62-RELATED"/>
    <property type="match status" value="1"/>
</dbReference>
<feature type="compositionally biased region" description="Polar residues" evidence="14">
    <location>
        <begin position="95"/>
        <end position="131"/>
    </location>
</feature>
<feature type="compositionally biased region" description="Low complexity" evidence="14">
    <location>
        <begin position="245"/>
        <end position="266"/>
    </location>
</feature>
<evidence type="ECO:0000313" key="17">
    <source>
        <dbReference type="Proteomes" id="UP000053317"/>
    </source>
</evidence>
<evidence type="ECO:0000259" key="15">
    <source>
        <dbReference type="Pfam" id="PF05064"/>
    </source>
</evidence>
<sequence>MSEAPKFSFGGTPASSSAPSSNLFGNTSGSTLFGSGSNTPSGGGLFGSAGGSAGGDNKGAAPTFSFGNLGQKPAETKDEAPKQNTFNFGTPAKPPTTTQASGLFGNAGSSTGTAPTFGSTTPAPNKPSTGFSFGSTTPAGPPPSSSAGGASAGSLFGGLGGPKPSTASTPSLFGQKPSEAPTTTSAAPSSGLFGSNPAPSGPSLFGQPPASSGASIPSQFGNAGKSAEAPKPSGTSNLFGNVGGASAASIPSTTSAAPSASQPTSALFGAKPNETPASSATQPPSTLFSAKPSSTPAAAPSFSFSKPAANPAEQKPAEAPKPAFSGFGPTSSAPTSNAASTSAPPSGGLFGGLNKSSAAPSSSTPAPSGGLFGGLGQQTTTSAPSASAATTSATSAPSLFAPKPTTSTATDAGSKTATPATSAVPAGTTASTSTTTASGPSAPTTNLNASITGPLPPSQSRLKNKTMDEIITRWATDLTKYQKEFQAQAEQVATWDQILVENMAKISKLYVATATAEKQTSSVEMQLTAVENQQDELSSWLDRYEKEVDDMMGKGIGGDGALQGVDQERERTYKLAEKLSDRLEDMGKDLTTMIEDINTASASLSKQTKSDEPISQIVRILNSHLTQLQAIDQGTSALQAKIATAQKAGRDLSGYGNGYGGAGNQAGAVDDFYRSFMGRR</sequence>
<evidence type="ECO:0000313" key="16">
    <source>
        <dbReference type="EMBL" id="KKY25306.1"/>
    </source>
</evidence>
<keyword evidence="9" id="KW-0906">Nuclear pore complex</keyword>
<comment type="caution">
    <text evidence="16">The sequence shown here is derived from an EMBL/GenBank/DDBJ whole genome shotgun (WGS) entry which is preliminary data.</text>
</comment>
<feature type="domain" description="Nucleoporin NSP1-like C-terminal" evidence="15">
    <location>
        <begin position="457"/>
        <end position="555"/>
    </location>
</feature>
<evidence type="ECO:0000256" key="8">
    <source>
        <dbReference type="ARBA" id="ARBA00023010"/>
    </source>
</evidence>
<dbReference type="InterPro" id="IPR007758">
    <property type="entry name" value="Nucleoporin_NSP1_C"/>
</dbReference>
<dbReference type="GO" id="GO:0031965">
    <property type="term" value="C:nuclear membrane"/>
    <property type="evidence" value="ECO:0007669"/>
    <property type="project" value="UniProtKB-SubCell"/>
</dbReference>
<dbReference type="GO" id="GO:0005543">
    <property type="term" value="F:phospholipid binding"/>
    <property type="evidence" value="ECO:0007669"/>
    <property type="project" value="TreeGrafter"/>
</dbReference>
<evidence type="ECO:0000256" key="5">
    <source>
        <dbReference type="ARBA" id="ARBA00022448"/>
    </source>
</evidence>
<comment type="subcellular location">
    <subcellularLocation>
        <location evidence="1">Nucleus membrane</location>
        <topology evidence="1">Peripheral membrane protein</topology>
        <orientation evidence="1">Cytoplasmic side</orientation>
    </subcellularLocation>
    <subcellularLocation>
        <location evidence="3">Nucleus membrane</location>
        <topology evidence="3">Peripheral membrane protein</topology>
        <orientation evidence="3">Nucleoplasmic side</orientation>
    </subcellularLocation>
    <subcellularLocation>
        <location evidence="2">Nucleus</location>
        <location evidence="2">Nuclear pore complex</location>
    </subcellularLocation>
</comment>
<keyword evidence="5" id="KW-0813">Transport</keyword>
<feature type="compositionally biased region" description="Gly residues" evidence="14">
    <location>
        <begin position="41"/>
        <end position="57"/>
    </location>
</feature>
<reference evidence="16 17" key="2">
    <citation type="submission" date="2015-05" db="EMBL/GenBank/DDBJ databases">
        <authorList>
            <person name="Morales-Cruz A."/>
            <person name="Amrine K.C."/>
            <person name="Cantu D."/>
        </authorList>
    </citation>
    <scope>NUCLEOTIDE SEQUENCE [LARGE SCALE GENOMIC DNA]</scope>
    <source>
        <strain evidence="16">UCRPC4</strain>
    </source>
</reference>
<dbReference type="Proteomes" id="UP000053317">
    <property type="component" value="Unassembled WGS sequence"/>
</dbReference>
<dbReference type="EMBL" id="LCWF01000045">
    <property type="protein sequence ID" value="KKY25306.1"/>
    <property type="molecule type" value="Genomic_DNA"/>
</dbReference>
<evidence type="ECO:0000256" key="3">
    <source>
        <dbReference type="ARBA" id="ARBA00004620"/>
    </source>
</evidence>
<feature type="compositionally biased region" description="Low complexity" evidence="14">
    <location>
        <begin position="145"/>
        <end position="154"/>
    </location>
</feature>
<evidence type="ECO:0000256" key="14">
    <source>
        <dbReference type="SAM" id="MobiDB-lite"/>
    </source>
</evidence>
<protein>
    <recommendedName>
        <fullName evidence="11">Nucleoporin NSP1</fullName>
    </recommendedName>
    <alternativeName>
        <fullName evidence="12">Nuclear pore protein NSP1</fullName>
    </alternativeName>
    <alternativeName>
        <fullName evidence="13">Nucleoskeletal-like protein</fullName>
    </alternativeName>
</protein>
<evidence type="ECO:0000256" key="9">
    <source>
        <dbReference type="ARBA" id="ARBA00023132"/>
    </source>
</evidence>
<feature type="compositionally biased region" description="Low complexity" evidence="14">
    <location>
        <begin position="356"/>
        <end position="369"/>
    </location>
</feature>
<evidence type="ECO:0000256" key="10">
    <source>
        <dbReference type="ARBA" id="ARBA00023242"/>
    </source>
</evidence>